<gene>
    <name evidence="5" type="ORF">KCTCHS21_22770</name>
</gene>
<keyword evidence="1" id="KW-0378">Hydrolase</keyword>
<evidence type="ECO:0000313" key="6">
    <source>
        <dbReference type="Proteomes" id="UP000289856"/>
    </source>
</evidence>
<name>A0A3T1D4A9_9BACL</name>
<dbReference type="PANTHER" id="PTHR47406">
    <property type="entry name" value="COAGULATION FACTOR 5/8 TYPE, C-TERMINAL"/>
    <property type="match status" value="1"/>
</dbReference>
<dbReference type="PROSITE" id="PS51272">
    <property type="entry name" value="SLH"/>
    <property type="match status" value="3"/>
</dbReference>
<dbReference type="InterPro" id="IPR008979">
    <property type="entry name" value="Galactose-bd-like_sf"/>
</dbReference>
<evidence type="ECO:0000256" key="1">
    <source>
        <dbReference type="ARBA" id="ARBA00022801"/>
    </source>
</evidence>
<dbReference type="Gene3D" id="2.60.120.260">
    <property type="entry name" value="Galactose-binding domain-like"/>
    <property type="match status" value="2"/>
</dbReference>
<feature type="compositionally biased region" description="Polar residues" evidence="2">
    <location>
        <begin position="391"/>
        <end position="400"/>
    </location>
</feature>
<dbReference type="KEGG" id="cohn:KCTCHS21_22770"/>
<dbReference type="GO" id="GO:0016798">
    <property type="term" value="F:hydrolase activity, acting on glycosyl bonds"/>
    <property type="evidence" value="ECO:0007669"/>
    <property type="project" value="InterPro"/>
</dbReference>
<dbReference type="GO" id="GO:0005975">
    <property type="term" value="P:carbohydrate metabolic process"/>
    <property type="evidence" value="ECO:0007669"/>
    <property type="project" value="UniProtKB-ARBA"/>
</dbReference>
<dbReference type="Pfam" id="PF16126">
    <property type="entry name" value="DUF4838"/>
    <property type="match status" value="1"/>
</dbReference>
<keyword evidence="6" id="KW-1185">Reference proteome</keyword>
<feature type="domain" description="SLH" evidence="4">
    <location>
        <begin position="106"/>
        <end position="164"/>
    </location>
</feature>
<dbReference type="Proteomes" id="UP000289856">
    <property type="component" value="Chromosome"/>
</dbReference>
<dbReference type="InterPro" id="IPR003305">
    <property type="entry name" value="CenC_carb-bd"/>
</dbReference>
<dbReference type="OrthoDB" id="2481329at2"/>
<dbReference type="SUPFAM" id="SSF49344">
    <property type="entry name" value="CBD9-like"/>
    <property type="match status" value="1"/>
</dbReference>
<feature type="domain" description="SLH" evidence="4">
    <location>
        <begin position="42"/>
        <end position="105"/>
    </location>
</feature>
<evidence type="ECO:0000259" key="4">
    <source>
        <dbReference type="PROSITE" id="PS51272"/>
    </source>
</evidence>
<dbReference type="PANTHER" id="PTHR47406:SF2">
    <property type="entry name" value="ALPHA GLUCURONIDASE N-TERMINAL DOMAIN-CONTAINING PROTEIN"/>
    <property type="match status" value="1"/>
</dbReference>
<feature type="region of interest" description="Disordered" evidence="2">
    <location>
        <begin position="374"/>
        <end position="433"/>
    </location>
</feature>
<feature type="domain" description="SLH" evidence="4">
    <location>
        <begin position="165"/>
        <end position="228"/>
    </location>
</feature>
<evidence type="ECO:0000313" key="5">
    <source>
        <dbReference type="EMBL" id="BBI32878.1"/>
    </source>
</evidence>
<accession>A0A3T1D4A9</accession>
<dbReference type="SUPFAM" id="SSF49785">
    <property type="entry name" value="Galactose-binding domain-like"/>
    <property type="match status" value="2"/>
</dbReference>
<dbReference type="Pfam" id="PF00395">
    <property type="entry name" value="SLH"/>
    <property type="match status" value="3"/>
</dbReference>
<feature type="compositionally biased region" description="Basic and acidic residues" evidence="2">
    <location>
        <begin position="376"/>
        <end position="386"/>
    </location>
</feature>
<evidence type="ECO:0000256" key="3">
    <source>
        <dbReference type="SAM" id="SignalP"/>
    </source>
</evidence>
<dbReference type="SUPFAM" id="SSF55545">
    <property type="entry name" value="beta-N-acetylhexosaminidase-like domain"/>
    <property type="match status" value="1"/>
</dbReference>
<keyword evidence="3" id="KW-0732">Signal</keyword>
<proteinExistence type="predicted"/>
<dbReference type="EMBL" id="AP019400">
    <property type="protein sequence ID" value="BBI32878.1"/>
    <property type="molecule type" value="Genomic_DNA"/>
</dbReference>
<dbReference type="InterPro" id="IPR029018">
    <property type="entry name" value="Hex-like_dom2"/>
</dbReference>
<feature type="chain" id="PRO_5019487983" description="SLH domain-containing protein" evidence="3">
    <location>
        <begin position="37"/>
        <end position="1651"/>
    </location>
</feature>
<dbReference type="RefSeq" id="WP_130607741.1">
    <property type="nucleotide sequence ID" value="NZ_AP019400.1"/>
</dbReference>
<protein>
    <recommendedName>
        <fullName evidence="4">SLH domain-containing protein</fullName>
    </recommendedName>
</protein>
<dbReference type="InterPro" id="IPR001119">
    <property type="entry name" value="SLH_dom"/>
</dbReference>
<dbReference type="Gene3D" id="2.60.40.1190">
    <property type="match status" value="1"/>
</dbReference>
<evidence type="ECO:0000256" key="2">
    <source>
        <dbReference type="SAM" id="MobiDB-lite"/>
    </source>
</evidence>
<reference evidence="5 6" key="1">
    <citation type="submission" date="2019-01" db="EMBL/GenBank/DDBJ databases">
        <title>Complete genome sequence of Cohnella hallensis HS21 isolated from Korean fir (Abies koreana) rhizospheric soil.</title>
        <authorList>
            <person name="Jiang L."/>
            <person name="Kang S.W."/>
            <person name="Kim S."/>
            <person name="Jung J."/>
            <person name="Kim C.Y."/>
            <person name="Kim D.H."/>
            <person name="Kim S.W."/>
            <person name="Lee J."/>
        </authorList>
    </citation>
    <scope>NUCLEOTIDE SEQUENCE [LARGE SCALE GENOMIC DNA]</scope>
    <source>
        <strain evidence="5 6">HS21</strain>
    </source>
</reference>
<feature type="compositionally biased region" description="Pro residues" evidence="2">
    <location>
        <begin position="405"/>
        <end position="429"/>
    </location>
</feature>
<feature type="signal peptide" evidence="3">
    <location>
        <begin position="1"/>
        <end position="36"/>
    </location>
</feature>
<sequence length="1651" mass="181537">MKMLEKKKGRFNLARKCTALIMSLVLLLSSFQTVFGANKPTESSSAARDIAGHWAERQITEWIDNGFVQGFPDGAFGPDQTITRGQLAALVNRAFGFKEADKLNFSDLPETNWAYREMSIAVKSGYLQGYGEGIIGAERTVTRQEVAVVISRLLQPALKLNSAAVESFTDANQIGDWSKGAIGAAVEAKLLKGYTDGSFKPKAQITRAEMVVTLDRVMAEGNLVFNHVGSYGPTNEIKVVKGDVSVNVPGVTLRNMTISGNLLIAEGVGEGDVFLDNVKVKGTTTVKGGGVNSVHFNNAELNILRVEKTSGEVRIVLEGTTKVIEMIISSELGAGSTIVIDKESSIVSLLLNGSIKVIGQGKIAKAIYGLKGKGTTFERKPDKEEGAVDLTSGNSGPSNVTPEPTSTPTPSPEPTPSPQPTPSPEPTPTPTATLVKNGIANADILIGASASPMEKLAAQELQSTLRMVSGAELPINKGSIDEGIVSAQLWEDQLDINKAGTYPIRVSLINNSSSAVNIGMAQTDNGPITVNIDNETLLRARQSLSVEGSITVPNNIVEGTHIVSVQVGSDERAISTLILTVNLDRNLIKNGGFEKAALGGQIPEGWIVPSGARDTQVKRTGTSSLRIDLGQHAYINATTQQQLKLERGREYVLRAWVKGSAPSGQKIVTQFMEMKNDGSYKDGSGQQVTPITDEWKLVELKYTPSLTSIFDYNWVYFYAVQGTDHLWIDDVTLMESGAGESEPEPVQNLISNAGFETATADGLLPVGWNVPSGAKDNQIKQTGTSSLRIDLGQRDYIYAVTDQQLKLKAGHEYTLEAWVKGSAASGEKVIAQFMEMGNDWSNSPGTAQTTFDVTDDWTKIELKYTPDAATQLDYVWIYFYIVAGTNHLWIDDVSLKQTNSQQQNKVGSEASGEHKVTLIDSGTSAERNSLSSDIGIDEDRLQIIVGTTSSYPSFASLFADDMTYLHNSDGFAIRKIGNRIYIIGTEPKGALNGVYDFLEKNAGVLWTRSSTTNIGTLYDPLDTITAHKINYREKSPFQVRGYNLIGYGANGEYHEDPGTEAMIASNKMNAKMAEFANQFLWERHESVGVKSFTLGHNLEYWLPNEQYFAAHPDYYNTDISGENYIPVADDTQINFYHPDVPGVIAGRVKAFLEEHPIEYVGIGINDTHYFQQGILSRSPFTTVDNIVIQPDEADYKSTVFYSFLNKIAAELKVTNPTVKIVTFAYFFTDVPPRVKLEDNIIIVMAPLTGDDRVPFNTSDTNSTNYGHKLKLEGWLNNTSNVVMYNYYGSFLSDTYERPIAEKVQADMKYYRDMGITGVMPESIMDARVPNWSINALQFWLFQKLMWNPDADLEQLKSDYIRKAYGAAAEPMREYYDLIAQGWNYDQQPIGYNTSAKTYIGKYIIEAGIKDAAQAALDEAWALADGKARERIKPIKTTFEKMVFTIGELPDLKAYAKKTTASKADIVGATDFSQGPWANAVPAESFLDITNGNPAPQKTKVRLLWDDTNLYVGYENFDDDIENRITSSVSASEWWSSGADDDNETFITGDMTGASYYVYFNNSAAHKMEYSGPSQNPGYEDAHWEAYTTVGADRWNTIQVIPFASINVNPDLTNQLKGYFFRTYHGLKGFYGWGGGAVWSWSDFYPIILEKN</sequence>
<dbReference type="Gene3D" id="3.30.379.10">
    <property type="entry name" value="Chitobiase/beta-hexosaminidase domain 2-like"/>
    <property type="match status" value="1"/>
</dbReference>
<dbReference type="InterPro" id="IPR032287">
    <property type="entry name" value="DUF4838"/>
</dbReference>
<organism evidence="5 6">
    <name type="scientific">Cohnella abietis</name>
    <dbReference type="NCBI Taxonomy" id="2507935"/>
    <lineage>
        <taxon>Bacteria</taxon>
        <taxon>Bacillati</taxon>
        <taxon>Bacillota</taxon>
        <taxon>Bacilli</taxon>
        <taxon>Bacillales</taxon>
        <taxon>Paenibacillaceae</taxon>
        <taxon>Cohnella</taxon>
    </lineage>
</organism>
<dbReference type="Pfam" id="PF02018">
    <property type="entry name" value="CBM_4_9"/>
    <property type="match status" value="2"/>
</dbReference>